<keyword evidence="3" id="KW-0560">Oxidoreductase</keyword>
<evidence type="ECO:0000259" key="2">
    <source>
        <dbReference type="Pfam" id="PF03358"/>
    </source>
</evidence>
<name>A0ABV5AR99_9BACL</name>
<gene>
    <name evidence="3" type="ORF">ACE41H_07930</name>
</gene>
<evidence type="ECO:0000256" key="1">
    <source>
        <dbReference type="ARBA" id="ARBA00009428"/>
    </source>
</evidence>
<reference evidence="3 4" key="1">
    <citation type="submission" date="2024-09" db="EMBL/GenBank/DDBJ databases">
        <title>Paenibacillus zeirhizospherea sp. nov., isolated from surface of the maize (Zea mays) roots in a horticulture field, Hungary.</title>
        <authorList>
            <person name="Marton D."/>
            <person name="Farkas M."/>
            <person name="Bedics A."/>
            <person name="Toth E."/>
            <person name="Tancsics A."/>
            <person name="Boka K."/>
            <person name="Maroti G."/>
            <person name="Kriszt B."/>
            <person name="Cserhati M."/>
        </authorList>
    </citation>
    <scope>NUCLEOTIDE SEQUENCE [LARGE SCALE GENOMIC DNA]</scope>
    <source>
        <strain evidence="3 4">KCTC 33519</strain>
    </source>
</reference>
<dbReference type="InterPro" id="IPR050712">
    <property type="entry name" value="NAD(P)H-dep_reductase"/>
</dbReference>
<evidence type="ECO:0000313" key="4">
    <source>
        <dbReference type="Proteomes" id="UP001580346"/>
    </source>
</evidence>
<dbReference type="SUPFAM" id="SSF52218">
    <property type="entry name" value="Flavoproteins"/>
    <property type="match status" value="1"/>
</dbReference>
<dbReference type="PANTHER" id="PTHR30543">
    <property type="entry name" value="CHROMATE REDUCTASE"/>
    <property type="match status" value="1"/>
</dbReference>
<comment type="caution">
    <text evidence="3">The sequence shown here is derived from an EMBL/GenBank/DDBJ whole genome shotgun (WGS) entry which is preliminary data.</text>
</comment>
<dbReference type="InterPro" id="IPR005025">
    <property type="entry name" value="FMN_Rdtase-like_dom"/>
</dbReference>
<dbReference type="EC" id="1.-.-.-" evidence="3"/>
<protein>
    <submittedName>
        <fullName evidence="3">NADPH-dependent FMN reductase</fullName>
        <ecNumber evidence="3">1.-.-.-</ecNumber>
    </submittedName>
</protein>
<dbReference type="EMBL" id="JBHHMI010000005">
    <property type="protein sequence ID" value="MFB5266713.1"/>
    <property type="molecule type" value="Genomic_DNA"/>
</dbReference>
<comment type="similarity">
    <text evidence="1">Belongs to the azoreductase type 2 family.</text>
</comment>
<dbReference type="Proteomes" id="UP001580346">
    <property type="component" value="Unassembled WGS sequence"/>
</dbReference>
<sequence>MNIVILTGSNRKNAASSGLAEYAAAIMRESGHTVRLIHLYHTPLPLYSPEAENLQHPGVDQLLQAFGQADAIMLTTPEYHGSISGVLKNALDYLGQAQFKGKAVLTASTAGGPVGISSLLQLQAIVRNLHGINSPEWISIGGSLRSRFEGVTGFRTGVHEPVPEADERIFSAVGSFLRLAEGLRSGQDASAGTSLSG</sequence>
<dbReference type="Pfam" id="PF03358">
    <property type="entry name" value="FMN_red"/>
    <property type="match status" value="1"/>
</dbReference>
<dbReference type="RefSeq" id="WP_375354594.1">
    <property type="nucleotide sequence ID" value="NZ_JBHHMI010000005.1"/>
</dbReference>
<dbReference type="GO" id="GO:0016491">
    <property type="term" value="F:oxidoreductase activity"/>
    <property type="evidence" value="ECO:0007669"/>
    <property type="project" value="UniProtKB-KW"/>
</dbReference>
<dbReference type="Gene3D" id="3.40.50.360">
    <property type="match status" value="1"/>
</dbReference>
<feature type="domain" description="NADPH-dependent FMN reductase-like" evidence="2">
    <location>
        <begin position="1"/>
        <end position="140"/>
    </location>
</feature>
<dbReference type="InterPro" id="IPR029039">
    <property type="entry name" value="Flavoprotein-like_sf"/>
</dbReference>
<organism evidence="3 4">
    <name type="scientific">Paenibacillus enshidis</name>
    <dbReference type="NCBI Taxonomy" id="1458439"/>
    <lineage>
        <taxon>Bacteria</taxon>
        <taxon>Bacillati</taxon>
        <taxon>Bacillota</taxon>
        <taxon>Bacilli</taxon>
        <taxon>Bacillales</taxon>
        <taxon>Paenibacillaceae</taxon>
        <taxon>Paenibacillus</taxon>
    </lineage>
</organism>
<keyword evidence="4" id="KW-1185">Reference proteome</keyword>
<evidence type="ECO:0000313" key="3">
    <source>
        <dbReference type="EMBL" id="MFB5266713.1"/>
    </source>
</evidence>
<proteinExistence type="inferred from homology"/>
<accession>A0ABV5AR99</accession>
<dbReference type="PANTHER" id="PTHR30543:SF21">
    <property type="entry name" value="NAD(P)H-DEPENDENT FMN REDUCTASE LOT6"/>
    <property type="match status" value="1"/>
</dbReference>